<dbReference type="InterPro" id="IPR000160">
    <property type="entry name" value="GGDEF_dom"/>
</dbReference>
<sequence length="587" mass="66625">MILNFTYNFREYGIKSIDNKATILAKTVEHALTTQMLTGVIDEREIFLKQLEDLPHIDKVWLSRGHKVIEMYGEGLNNEVPQDEIDKKVLKTGKEIKVIDEKLFSNSTYRITIPYKATSSGEINCLNCHSNAKEGDTLGAITITIPVDDSKQKGISTVLNTTAIALVLIFTIAFLINYLISPFLKLFVSIKKVMNNANEGDYSQRVLDINNKDAKEVSTWINTLLNKLETTLIDIDKNISIFLSSKTHENSDPLINVQETVSRLSSVYKFRKTIEHDDNLDTIYKRLAHVIKARINIENFNIQEAYTRTGEAKNVYIGNKEYCNKNVQCRADKTNQIVDSTVFENICISCEDKNTNYLCIPYSISNELDLIISFFAKDKEEIEKIKYNIPFINDYIDAAKSVIITNKLMNILEKNARTDALTGLYNRKHLEDQLPKIVSQSNRAKIPYGVLMIDIDFFKKINDTYGHDIGDKAIQIVAQTLNENTRNSDTIIRYGGEEFIVLLHNCDEASVVSVAEKIRTAFMKKNIPVTPSNTINKTLSIGACVFPKDSIDLKECIKNADIALYEAKNSGRNKTVIFEKSMIKENN</sequence>
<dbReference type="InterPro" id="IPR043128">
    <property type="entry name" value="Rev_trsase/Diguanyl_cyclase"/>
</dbReference>
<evidence type="ECO:0000259" key="4">
    <source>
        <dbReference type="PROSITE" id="PS50887"/>
    </source>
</evidence>
<feature type="domain" description="GGDEF" evidence="4">
    <location>
        <begin position="446"/>
        <end position="580"/>
    </location>
</feature>
<dbReference type="NCBIfam" id="TIGR00254">
    <property type="entry name" value="GGDEF"/>
    <property type="match status" value="1"/>
</dbReference>
<evidence type="ECO:0000256" key="1">
    <source>
        <dbReference type="ARBA" id="ARBA00012528"/>
    </source>
</evidence>
<accession>A0ABY5E817</accession>
<evidence type="ECO:0000313" key="5">
    <source>
        <dbReference type="EMBL" id="UTJ06896.1"/>
    </source>
</evidence>
<feature type="transmembrane region" description="Helical" evidence="3">
    <location>
        <begin position="158"/>
        <end position="180"/>
    </location>
</feature>
<keyword evidence="3" id="KW-1133">Transmembrane helix</keyword>
<dbReference type="PANTHER" id="PTHR45138:SF9">
    <property type="entry name" value="DIGUANYLATE CYCLASE DGCM-RELATED"/>
    <property type="match status" value="1"/>
</dbReference>
<dbReference type="SUPFAM" id="SSF55073">
    <property type="entry name" value="Nucleotide cyclase"/>
    <property type="match status" value="1"/>
</dbReference>
<dbReference type="Proteomes" id="UP001060012">
    <property type="component" value="Chromosome"/>
</dbReference>
<organism evidence="5 6">
    <name type="scientific">Arcobacter roscoffensis</name>
    <dbReference type="NCBI Taxonomy" id="2961520"/>
    <lineage>
        <taxon>Bacteria</taxon>
        <taxon>Pseudomonadati</taxon>
        <taxon>Campylobacterota</taxon>
        <taxon>Epsilonproteobacteria</taxon>
        <taxon>Campylobacterales</taxon>
        <taxon>Arcobacteraceae</taxon>
        <taxon>Arcobacter</taxon>
    </lineage>
</organism>
<dbReference type="EMBL" id="CP100595">
    <property type="protein sequence ID" value="UTJ06896.1"/>
    <property type="molecule type" value="Genomic_DNA"/>
</dbReference>
<dbReference type="CDD" id="cd01949">
    <property type="entry name" value="GGDEF"/>
    <property type="match status" value="1"/>
</dbReference>
<dbReference type="InterPro" id="IPR050469">
    <property type="entry name" value="Diguanylate_Cyclase"/>
</dbReference>
<comment type="catalytic activity">
    <reaction evidence="2">
        <text>2 GTP = 3',3'-c-di-GMP + 2 diphosphate</text>
        <dbReference type="Rhea" id="RHEA:24898"/>
        <dbReference type="ChEBI" id="CHEBI:33019"/>
        <dbReference type="ChEBI" id="CHEBI:37565"/>
        <dbReference type="ChEBI" id="CHEBI:58805"/>
        <dbReference type="EC" id="2.7.7.65"/>
    </reaction>
</comment>
<dbReference type="InterPro" id="IPR029787">
    <property type="entry name" value="Nucleotide_cyclase"/>
</dbReference>
<protein>
    <recommendedName>
        <fullName evidence="1">diguanylate cyclase</fullName>
        <ecNumber evidence="1">2.7.7.65</ecNumber>
    </recommendedName>
</protein>
<dbReference type="Gene3D" id="3.30.450.290">
    <property type="match status" value="1"/>
</dbReference>
<evidence type="ECO:0000256" key="3">
    <source>
        <dbReference type="SAM" id="Phobius"/>
    </source>
</evidence>
<gene>
    <name evidence="5" type="ORF">NJU99_02055</name>
</gene>
<reference evidence="5" key="1">
    <citation type="submission" date="2022-07" db="EMBL/GenBank/DDBJ databases">
        <title>Arcobacter roscoffensis sp. nov., a marine bacterium isolated from coastal seawater collected from Roscoff, France.</title>
        <authorList>
            <person name="Pascual J."/>
            <person name="Lepeaux C."/>
            <person name="Methner A."/>
            <person name="Overmann J."/>
        </authorList>
    </citation>
    <scope>NUCLEOTIDE SEQUENCE</scope>
    <source>
        <strain evidence="5">ARW1-2F2</strain>
    </source>
</reference>
<dbReference type="PROSITE" id="PS50887">
    <property type="entry name" value="GGDEF"/>
    <property type="match status" value="1"/>
</dbReference>
<proteinExistence type="predicted"/>
<dbReference type="Pfam" id="PF00990">
    <property type="entry name" value="GGDEF"/>
    <property type="match status" value="1"/>
</dbReference>
<dbReference type="EC" id="2.7.7.65" evidence="1"/>
<name>A0ABY5E817_9BACT</name>
<dbReference type="SMART" id="SM00267">
    <property type="entry name" value="GGDEF"/>
    <property type="match status" value="1"/>
</dbReference>
<evidence type="ECO:0000313" key="6">
    <source>
        <dbReference type="Proteomes" id="UP001060012"/>
    </source>
</evidence>
<keyword evidence="3" id="KW-0812">Transmembrane</keyword>
<evidence type="ECO:0000256" key="2">
    <source>
        <dbReference type="ARBA" id="ARBA00034247"/>
    </source>
</evidence>
<dbReference type="RefSeq" id="WP_254577075.1">
    <property type="nucleotide sequence ID" value="NZ_CP100595.1"/>
</dbReference>
<keyword evidence="3" id="KW-0472">Membrane</keyword>
<keyword evidence="6" id="KW-1185">Reference proteome</keyword>
<dbReference type="PANTHER" id="PTHR45138">
    <property type="entry name" value="REGULATORY COMPONENTS OF SENSORY TRANSDUCTION SYSTEM"/>
    <property type="match status" value="1"/>
</dbReference>
<dbReference type="Gene3D" id="3.30.70.270">
    <property type="match status" value="1"/>
</dbReference>